<name>G4TL41_SERID</name>
<keyword evidence="3" id="KW-0732">Signal</keyword>
<evidence type="ECO:0000313" key="4">
    <source>
        <dbReference type="EMBL" id="CCA72039.1"/>
    </source>
</evidence>
<proteinExistence type="inferred from homology"/>
<dbReference type="InterPro" id="IPR003737">
    <property type="entry name" value="GlcNAc_PI_deacetylase-related"/>
</dbReference>
<dbReference type="AlphaFoldDB" id="G4TL41"/>
<feature type="signal peptide" evidence="3">
    <location>
        <begin position="1"/>
        <end position="23"/>
    </location>
</feature>
<evidence type="ECO:0000256" key="1">
    <source>
        <dbReference type="ARBA" id="ARBA00006066"/>
    </source>
</evidence>
<dbReference type="PANTHER" id="PTHR12993">
    <property type="entry name" value="N-ACETYLGLUCOSAMINYL-PHOSPHATIDYLINOSITOL DE-N-ACETYLASE-RELATED"/>
    <property type="match status" value="1"/>
</dbReference>
<dbReference type="EC" id="3.5.1.89" evidence="2"/>
<evidence type="ECO:0000256" key="2">
    <source>
        <dbReference type="ARBA" id="ARBA00012176"/>
    </source>
</evidence>
<dbReference type="UniPathway" id="UPA00196"/>
<dbReference type="Pfam" id="PF02585">
    <property type="entry name" value="PIG-L"/>
    <property type="match status" value="1"/>
</dbReference>
<dbReference type="OrthoDB" id="440160at2759"/>
<dbReference type="GO" id="GO:0005783">
    <property type="term" value="C:endoplasmic reticulum"/>
    <property type="evidence" value="ECO:0007669"/>
    <property type="project" value="TreeGrafter"/>
</dbReference>
<comment type="similarity">
    <text evidence="1">Belongs to the PIGL family.</text>
</comment>
<feature type="chain" id="PRO_5003469214" description="N-acetylglucosaminylphosphatidylinositol deacetylase" evidence="3">
    <location>
        <begin position="24"/>
        <end position="263"/>
    </location>
</feature>
<dbReference type="SUPFAM" id="SSF102588">
    <property type="entry name" value="LmbE-like"/>
    <property type="match status" value="1"/>
</dbReference>
<dbReference type="GO" id="GO:0016020">
    <property type="term" value="C:membrane"/>
    <property type="evidence" value="ECO:0007669"/>
    <property type="project" value="GOC"/>
</dbReference>
<dbReference type="OMA" id="YVLESVN"/>
<dbReference type="HOGENOM" id="CLU_034979_0_2_1"/>
<dbReference type="InterPro" id="IPR024078">
    <property type="entry name" value="LmbE-like_dom_sf"/>
</dbReference>
<evidence type="ECO:0000313" key="5">
    <source>
        <dbReference type="Proteomes" id="UP000007148"/>
    </source>
</evidence>
<reference evidence="4 5" key="1">
    <citation type="journal article" date="2011" name="PLoS Pathog.">
        <title>Endophytic Life Strategies Decoded by Genome and Transcriptome Analyses of the Mutualistic Root Symbiont Piriformospora indica.</title>
        <authorList>
            <person name="Zuccaro A."/>
            <person name="Lahrmann U."/>
            <person name="Guldener U."/>
            <person name="Langen G."/>
            <person name="Pfiffi S."/>
            <person name="Biedenkopf D."/>
            <person name="Wong P."/>
            <person name="Samans B."/>
            <person name="Grimm C."/>
            <person name="Basiewicz M."/>
            <person name="Murat C."/>
            <person name="Martin F."/>
            <person name="Kogel K.H."/>
        </authorList>
    </citation>
    <scope>NUCLEOTIDE SEQUENCE [LARGE SCALE GENOMIC DNA]</scope>
    <source>
        <strain evidence="4 5">DSM 11827</strain>
    </source>
</reference>
<dbReference type="GO" id="GO:0006506">
    <property type="term" value="P:GPI anchor biosynthetic process"/>
    <property type="evidence" value="ECO:0007669"/>
    <property type="project" value="UniProtKB-UniPathway"/>
</dbReference>
<dbReference type="STRING" id="1109443.G4TL41"/>
<evidence type="ECO:0000256" key="3">
    <source>
        <dbReference type="SAM" id="SignalP"/>
    </source>
</evidence>
<dbReference type="PANTHER" id="PTHR12993:SF11">
    <property type="entry name" value="N-ACETYLGLUCOSAMINYL-PHOSPHATIDYLINOSITOL DE-N-ACETYLASE"/>
    <property type="match status" value="1"/>
</dbReference>
<sequence>MHRFRPKRWLLAAAPILALLILGDEKPATINPNERVLLVTAHPDDECFFFGPTLLGLSSQTDSLFSLTVSNGNNDGLGLSREPELRSSLAILGVPPERSFLLSHPLLQDNFTQVWDSNVIIEAILPYVLDHRITTILTFDRLGISSHPNHYSLFYGVQHLLVSAPFRRHQLRAYALVTEPLLIKYSGWLGLLSRWIFYRHTSKGDATSLGLPARRYTSGLPSYLITFYAMTQHRSQMVWFRWLYLFFSRYLWVNDWVEIEAAS</sequence>
<dbReference type="GO" id="GO:0000225">
    <property type="term" value="F:N-acetylglucosaminylphosphatidylinositol deacetylase activity"/>
    <property type="evidence" value="ECO:0007669"/>
    <property type="project" value="UniProtKB-EC"/>
</dbReference>
<dbReference type="eggNOG" id="KOG3332">
    <property type="taxonomic scope" value="Eukaryota"/>
</dbReference>
<dbReference type="FunCoup" id="G4TL41">
    <property type="interactions" value="250"/>
</dbReference>
<dbReference type="EMBL" id="CAFZ01000145">
    <property type="protein sequence ID" value="CCA72039.1"/>
    <property type="molecule type" value="Genomic_DNA"/>
</dbReference>
<keyword evidence="5" id="KW-1185">Reference proteome</keyword>
<protein>
    <recommendedName>
        <fullName evidence="2">N-acetylglucosaminylphosphatidylinositol deacetylase</fullName>
        <ecNumber evidence="2">3.5.1.89</ecNumber>
    </recommendedName>
</protein>
<dbReference type="Proteomes" id="UP000007148">
    <property type="component" value="Unassembled WGS sequence"/>
</dbReference>
<dbReference type="InParanoid" id="G4TL41"/>
<gene>
    <name evidence="4" type="ORF">PIIN_05974</name>
</gene>
<organism evidence="4 5">
    <name type="scientific">Serendipita indica (strain DSM 11827)</name>
    <name type="common">Root endophyte fungus</name>
    <name type="synonym">Piriformospora indica</name>
    <dbReference type="NCBI Taxonomy" id="1109443"/>
    <lineage>
        <taxon>Eukaryota</taxon>
        <taxon>Fungi</taxon>
        <taxon>Dikarya</taxon>
        <taxon>Basidiomycota</taxon>
        <taxon>Agaricomycotina</taxon>
        <taxon>Agaricomycetes</taxon>
        <taxon>Sebacinales</taxon>
        <taxon>Serendipitaceae</taxon>
        <taxon>Serendipita</taxon>
    </lineage>
</organism>
<comment type="caution">
    <text evidence="4">The sequence shown here is derived from an EMBL/GenBank/DDBJ whole genome shotgun (WGS) entry which is preliminary data.</text>
</comment>
<dbReference type="Gene3D" id="3.40.50.10320">
    <property type="entry name" value="LmbE-like"/>
    <property type="match status" value="1"/>
</dbReference>
<accession>G4TL41</accession>